<protein>
    <submittedName>
        <fullName evidence="2">Uncharacterized protein</fullName>
    </submittedName>
</protein>
<feature type="compositionally biased region" description="Polar residues" evidence="1">
    <location>
        <begin position="123"/>
        <end position="133"/>
    </location>
</feature>
<dbReference type="InterPro" id="IPR019129">
    <property type="entry name" value="Folate-sensitive_fs_Fra10Ac1"/>
</dbReference>
<dbReference type="GeneID" id="18930172"/>
<feature type="region of interest" description="Disordered" evidence="1">
    <location>
        <begin position="93"/>
        <end position="220"/>
    </location>
</feature>
<organism evidence="3">
    <name type="scientific">Melampsora larici-populina (strain 98AG31 / pathotype 3-4-7)</name>
    <name type="common">Poplar leaf rust fungus</name>
    <dbReference type="NCBI Taxonomy" id="747676"/>
    <lineage>
        <taxon>Eukaryota</taxon>
        <taxon>Fungi</taxon>
        <taxon>Dikarya</taxon>
        <taxon>Basidiomycota</taxon>
        <taxon>Pucciniomycotina</taxon>
        <taxon>Pucciniomycetes</taxon>
        <taxon>Pucciniales</taxon>
        <taxon>Melampsoraceae</taxon>
        <taxon>Melampsora</taxon>
    </lineage>
</organism>
<dbReference type="EMBL" id="GL883112">
    <property type="protein sequence ID" value="EGG05528.1"/>
    <property type="molecule type" value="Genomic_DNA"/>
</dbReference>
<sequence length="220" mass="24518">MRWRTSGEVLDGKGDSTCANLRCKHHTPKPSVASNEFGQQHAFISLDGGLPASKPSVALQVMQTQFGYVEDGAKKMAEVKLNLCQKCAKKMKACAKPSEPVAPKPSSSSLVASRSTEIHQDPDSSVVSQSERANSSRPRRKRSRSTSPRRRRSRSRSPRREKPSTWRAHSRSPTSDRHEPLQSHGESSQSNSHIQLNGTEQPKFEPYRSTIAQWRKKSST</sequence>
<evidence type="ECO:0000313" key="2">
    <source>
        <dbReference type="EMBL" id="EGG05528.1"/>
    </source>
</evidence>
<feature type="compositionally biased region" description="Polar residues" evidence="1">
    <location>
        <begin position="184"/>
        <end position="200"/>
    </location>
</feature>
<feature type="compositionally biased region" description="Polar residues" evidence="1">
    <location>
        <begin position="105"/>
        <end position="115"/>
    </location>
</feature>
<dbReference type="OrthoDB" id="197967at2759"/>
<gene>
    <name evidence="2" type="ORF">MELLADRAFT_63923</name>
</gene>
<dbReference type="Pfam" id="PF09725">
    <property type="entry name" value="Fra10Ac1"/>
    <property type="match status" value="1"/>
</dbReference>
<keyword evidence="3" id="KW-1185">Reference proteome</keyword>
<dbReference type="AlphaFoldDB" id="F4RPH2"/>
<feature type="compositionally biased region" description="Basic residues" evidence="1">
    <location>
        <begin position="137"/>
        <end position="157"/>
    </location>
</feature>
<dbReference type="Proteomes" id="UP000001072">
    <property type="component" value="Unassembled WGS sequence"/>
</dbReference>
<dbReference type="RefSeq" id="XP_007411017.1">
    <property type="nucleotide sequence ID" value="XM_007410955.1"/>
</dbReference>
<evidence type="ECO:0000256" key="1">
    <source>
        <dbReference type="SAM" id="MobiDB-lite"/>
    </source>
</evidence>
<dbReference type="VEuPathDB" id="FungiDB:MELLADRAFT_63923"/>
<reference evidence="3" key="1">
    <citation type="journal article" date="2011" name="Proc. Natl. Acad. Sci. U.S.A.">
        <title>Obligate biotrophy features unraveled by the genomic analysis of rust fungi.</title>
        <authorList>
            <person name="Duplessis S."/>
            <person name="Cuomo C.A."/>
            <person name="Lin Y.-C."/>
            <person name="Aerts A."/>
            <person name="Tisserant E."/>
            <person name="Veneault-Fourrey C."/>
            <person name="Joly D.L."/>
            <person name="Hacquard S."/>
            <person name="Amselem J."/>
            <person name="Cantarel B.L."/>
            <person name="Chiu R."/>
            <person name="Coutinho P.M."/>
            <person name="Feau N."/>
            <person name="Field M."/>
            <person name="Frey P."/>
            <person name="Gelhaye E."/>
            <person name="Goldberg J."/>
            <person name="Grabherr M.G."/>
            <person name="Kodira C.D."/>
            <person name="Kohler A."/>
            <person name="Kuees U."/>
            <person name="Lindquist E.A."/>
            <person name="Lucas S.M."/>
            <person name="Mago R."/>
            <person name="Mauceli E."/>
            <person name="Morin E."/>
            <person name="Murat C."/>
            <person name="Pangilinan J.L."/>
            <person name="Park R."/>
            <person name="Pearson M."/>
            <person name="Quesneville H."/>
            <person name="Rouhier N."/>
            <person name="Sakthikumar S."/>
            <person name="Salamov A.A."/>
            <person name="Schmutz J."/>
            <person name="Selles B."/>
            <person name="Shapiro H."/>
            <person name="Tanguay P."/>
            <person name="Tuskan G.A."/>
            <person name="Henrissat B."/>
            <person name="Van de Peer Y."/>
            <person name="Rouze P."/>
            <person name="Ellis J.G."/>
            <person name="Dodds P.N."/>
            <person name="Schein J.E."/>
            <person name="Zhong S."/>
            <person name="Hamelin R.C."/>
            <person name="Grigoriev I.V."/>
            <person name="Szabo L.J."/>
            <person name="Martin F."/>
        </authorList>
    </citation>
    <scope>NUCLEOTIDE SEQUENCE [LARGE SCALE GENOMIC DNA]</scope>
    <source>
        <strain evidence="3">98AG31 / pathotype 3-4-7</strain>
    </source>
</reference>
<dbReference type="HOGENOM" id="CLU_1256276_0_0_1"/>
<name>F4RPH2_MELLP</name>
<dbReference type="InParanoid" id="F4RPH2"/>
<proteinExistence type="predicted"/>
<evidence type="ECO:0000313" key="3">
    <source>
        <dbReference type="Proteomes" id="UP000001072"/>
    </source>
</evidence>
<dbReference type="KEGG" id="mlr:MELLADRAFT_63923"/>
<dbReference type="STRING" id="747676.F4RPH2"/>
<accession>F4RPH2</accession>